<dbReference type="HAMAP" id="MF_00171">
    <property type="entry name" value="TruA"/>
    <property type="match status" value="1"/>
</dbReference>
<accession>A0A068WW17</accession>
<dbReference type="OrthoDB" id="25767at2759"/>
<dbReference type="AlphaFoldDB" id="A0A068WW17"/>
<dbReference type="InterPro" id="IPR020094">
    <property type="entry name" value="TruA/RsuA/RluB/E/F_N"/>
</dbReference>
<evidence type="ECO:0000256" key="1">
    <source>
        <dbReference type="ARBA" id="ARBA00009375"/>
    </source>
</evidence>
<dbReference type="GO" id="GO:0005737">
    <property type="term" value="C:cytoplasm"/>
    <property type="evidence" value="ECO:0007669"/>
    <property type="project" value="TreeGrafter"/>
</dbReference>
<dbReference type="GO" id="GO:0005634">
    <property type="term" value="C:nucleus"/>
    <property type="evidence" value="ECO:0007669"/>
    <property type="project" value="TreeGrafter"/>
</dbReference>
<evidence type="ECO:0000313" key="8">
    <source>
        <dbReference type="WBParaSite" id="EgrG_001186100"/>
    </source>
</evidence>
<name>A0A068WW17_ECHGR</name>
<gene>
    <name evidence="6" type="ORF">EgrG_001186100</name>
</gene>
<evidence type="ECO:0000256" key="3">
    <source>
        <dbReference type="ARBA" id="ARBA00023235"/>
    </source>
</evidence>
<dbReference type="Proteomes" id="UP000492820">
    <property type="component" value="Unassembled WGS sequence"/>
</dbReference>
<dbReference type="EC" id="5.4.99.12" evidence="4"/>
<reference evidence="6 7" key="1">
    <citation type="journal article" date="2013" name="Nature">
        <title>The genomes of four tapeworm species reveal adaptations to parasitism.</title>
        <authorList>
            <person name="Tsai I.J."/>
            <person name="Zarowiecki M."/>
            <person name="Holroyd N."/>
            <person name="Garciarrubio A."/>
            <person name="Sanchez-Flores A."/>
            <person name="Brooks K.L."/>
            <person name="Tracey A."/>
            <person name="Bobes R.J."/>
            <person name="Fragoso G."/>
            <person name="Sciutto E."/>
            <person name="Aslett M."/>
            <person name="Beasley H."/>
            <person name="Bennett H.M."/>
            <person name="Cai J."/>
            <person name="Camicia F."/>
            <person name="Clark R."/>
            <person name="Cucher M."/>
            <person name="De Silva N."/>
            <person name="Day T.A."/>
            <person name="Deplazes P."/>
            <person name="Estrada K."/>
            <person name="Fernandez C."/>
            <person name="Holland P.W."/>
            <person name="Hou J."/>
            <person name="Hu S."/>
            <person name="Huckvale T."/>
            <person name="Hung S.S."/>
            <person name="Kamenetzky L."/>
            <person name="Keane J.A."/>
            <person name="Kiss F."/>
            <person name="Koziol U."/>
            <person name="Lambert O."/>
            <person name="Liu K."/>
            <person name="Luo X."/>
            <person name="Luo Y."/>
            <person name="Macchiaroli N."/>
            <person name="Nichol S."/>
            <person name="Paps J."/>
            <person name="Parkinson J."/>
            <person name="Pouchkina-Stantcheva N."/>
            <person name="Riddiford N."/>
            <person name="Rosenzvit M."/>
            <person name="Salinas G."/>
            <person name="Wasmuth J.D."/>
            <person name="Zamanian M."/>
            <person name="Zheng Y."/>
            <person name="Cai X."/>
            <person name="Soberon X."/>
            <person name="Olson P.D."/>
            <person name="Laclette J.P."/>
            <person name="Brehm K."/>
            <person name="Berriman M."/>
            <person name="Garciarrubio A."/>
            <person name="Bobes R.J."/>
            <person name="Fragoso G."/>
            <person name="Sanchez-Flores A."/>
            <person name="Estrada K."/>
            <person name="Cevallos M.A."/>
            <person name="Morett E."/>
            <person name="Gonzalez V."/>
            <person name="Portillo T."/>
            <person name="Ochoa-Leyva A."/>
            <person name="Jose M.V."/>
            <person name="Sciutto E."/>
            <person name="Landa A."/>
            <person name="Jimenez L."/>
            <person name="Valdes V."/>
            <person name="Carrero J.C."/>
            <person name="Larralde C."/>
            <person name="Morales-Montor J."/>
            <person name="Limon-Lason J."/>
            <person name="Soberon X."/>
            <person name="Laclette J.P."/>
        </authorList>
    </citation>
    <scope>NUCLEOTIDE SEQUENCE [LARGE SCALE GENOMIC DNA]</scope>
</reference>
<dbReference type="Gene3D" id="3.30.70.660">
    <property type="entry name" value="Pseudouridine synthase I, catalytic domain, C-terminal subdomain"/>
    <property type="match status" value="1"/>
</dbReference>
<dbReference type="PANTHER" id="PTHR11142:SF5">
    <property type="entry name" value="TRNA PSEUDOURIDINE(38_39) SYNTHASE"/>
    <property type="match status" value="1"/>
</dbReference>
<feature type="domain" description="Pseudouridine synthase I TruA alpha/beta" evidence="5">
    <location>
        <begin position="183"/>
        <end position="295"/>
    </location>
</feature>
<evidence type="ECO:0000259" key="5">
    <source>
        <dbReference type="Pfam" id="PF01416"/>
    </source>
</evidence>
<keyword evidence="3 4" id="KW-0413">Isomerase</keyword>
<dbReference type="SUPFAM" id="SSF55120">
    <property type="entry name" value="Pseudouridine synthase"/>
    <property type="match status" value="1"/>
</dbReference>
<evidence type="ECO:0000256" key="2">
    <source>
        <dbReference type="ARBA" id="ARBA00022694"/>
    </source>
</evidence>
<dbReference type="PANTHER" id="PTHR11142">
    <property type="entry name" value="PSEUDOURIDYLATE SYNTHASE"/>
    <property type="match status" value="1"/>
</dbReference>
<evidence type="ECO:0000313" key="6">
    <source>
        <dbReference type="EMBL" id="CDS22692.1"/>
    </source>
</evidence>
<dbReference type="EMBL" id="LK028587">
    <property type="protein sequence ID" value="CDS22692.1"/>
    <property type="molecule type" value="Genomic_DNA"/>
</dbReference>
<dbReference type="GO" id="GO:0003723">
    <property type="term" value="F:RNA binding"/>
    <property type="evidence" value="ECO:0007669"/>
    <property type="project" value="InterPro"/>
</dbReference>
<dbReference type="GO" id="GO:0160147">
    <property type="term" value="F:tRNA pseudouridine(38-40) synthase activity"/>
    <property type="evidence" value="ECO:0007669"/>
    <property type="project" value="UniProtKB-EC"/>
</dbReference>
<reference evidence="8" key="3">
    <citation type="submission" date="2020-10" db="UniProtKB">
        <authorList>
            <consortium name="WormBaseParasite"/>
        </authorList>
    </citation>
    <scope>IDENTIFICATION</scope>
</reference>
<organism evidence="6">
    <name type="scientific">Echinococcus granulosus</name>
    <name type="common">Hydatid tapeworm</name>
    <dbReference type="NCBI Taxonomy" id="6210"/>
    <lineage>
        <taxon>Eukaryota</taxon>
        <taxon>Metazoa</taxon>
        <taxon>Spiralia</taxon>
        <taxon>Lophotrochozoa</taxon>
        <taxon>Platyhelminthes</taxon>
        <taxon>Cestoda</taxon>
        <taxon>Eucestoda</taxon>
        <taxon>Cyclophyllidea</taxon>
        <taxon>Taeniidae</taxon>
        <taxon>Echinococcus</taxon>
        <taxon>Echinococcus granulosus group</taxon>
    </lineage>
</organism>
<dbReference type="InterPro" id="IPR020095">
    <property type="entry name" value="PsdUridine_synth_TruA_C"/>
</dbReference>
<dbReference type="InterPro" id="IPR001406">
    <property type="entry name" value="PsdUridine_synth_TruA"/>
</dbReference>
<dbReference type="InterPro" id="IPR020103">
    <property type="entry name" value="PsdUridine_synth_cat_dom_sf"/>
</dbReference>
<dbReference type="WBParaSite" id="EgrG_001186100">
    <property type="protein sequence ID" value="EgrG_001186100"/>
    <property type="gene ID" value="EgrG_001186100"/>
</dbReference>
<dbReference type="NCBIfam" id="TIGR00071">
    <property type="entry name" value="hisT_truA"/>
    <property type="match status" value="1"/>
</dbReference>
<dbReference type="Pfam" id="PF01416">
    <property type="entry name" value="PseudoU_synth_1"/>
    <property type="match status" value="1"/>
</dbReference>
<evidence type="ECO:0000256" key="4">
    <source>
        <dbReference type="RuleBase" id="RU003792"/>
    </source>
</evidence>
<dbReference type="Gene3D" id="3.30.70.580">
    <property type="entry name" value="Pseudouridine synthase I, catalytic domain, N-terminal subdomain"/>
    <property type="match status" value="1"/>
</dbReference>
<comment type="catalytic activity">
    <reaction evidence="4">
        <text>uridine(38/39/40) in tRNA = pseudouridine(38/39/40) in tRNA</text>
        <dbReference type="Rhea" id="RHEA:22376"/>
        <dbReference type="Rhea" id="RHEA-COMP:10085"/>
        <dbReference type="Rhea" id="RHEA-COMP:10087"/>
        <dbReference type="ChEBI" id="CHEBI:65314"/>
        <dbReference type="ChEBI" id="CHEBI:65315"/>
        <dbReference type="EC" id="5.4.99.12"/>
    </reaction>
</comment>
<proteinExistence type="inferred from homology"/>
<dbReference type="InterPro" id="IPR020097">
    <property type="entry name" value="PsdUridine_synth_TruA_a/b_dom"/>
</dbReference>
<comment type="similarity">
    <text evidence="1 4">Belongs to the tRNA pseudouridine synthase TruA family.</text>
</comment>
<keyword evidence="2 4" id="KW-0819">tRNA processing</keyword>
<evidence type="ECO:0000313" key="7">
    <source>
        <dbReference type="Proteomes" id="UP000492820"/>
    </source>
</evidence>
<dbReference type="GO" id="GO:1990481">
    <property type="term" value="P:mRNA pseudouridine synthesis"/>
    <property type="evidence" value="ECO:0007669"/>
    <property type="project" value="TreeGrafter"/>
</dbReference>
<sequence>MSLSELNKLSHERVKSRSYASNSPAFTHLKFTKRRVALKLLYLGWEYSGLARQELNKSTIAEKLIEAFSKCRMIEESSDIGFAVCGRTDKGVSALSQVVALTLRSNVHSGVGVIAPEDTSNLYPEKPEVDYVLVGNKNLPPDIRILAWCPVPFDFNPRRDCISRSYKYFFPAADLNVETMRIAASKLIGQHDFRNFCSPQINNGVFNHERIIFDIDISDDDDAKTNLRRFCCLNIRGSAFLYHQIRCIASLLIAIGRGLESPNVIDALLDVQKMPGKPQYQMAEAEPLLFFEPEFQEMDWQTSLAAQEDVLRSMQKLWTKCTIRAQIVGVMLEAVEKMFPDRFQNNYFAAISREALFSVGPKRKSILERPTDEALEEKIQKLEAKRPSTHFEDTIDG</sequence>
<protein>
    <recommendedName>
        <fullName evidence="4">tRNA pseudouridine synthase</fullName>
        <ecNumber evidence="4">5.4.99.12</ecNumber>
    </recommendedName>
</protein>
<dbReference type="GO" id="GO:0031119">
    <property type="term" value="P:tRNA pseudouridine synthesis"/>
    <property type="evidence" value="ECO:0007669"/>
    <property type="project" value="TreeGrafter"/>
</dbReference>
<reference evidence="6" key="2">
    <citation type="submission" date="2014-06" db="EMBL/GenBank/DDBJ databases">
        <authorList>
            <person name="Aslett M."/>
        </authorList>
    </citation>
    <scope>NUCLEOTIDE SEQUENCE</scope>
</reference>